<keyword evidence="5" id="KW-0325">Glycoprotein</keyword>
<dbReference type="Proteomes" id="UP001217089">
    <property type="component" value="Unassembled WGS sequence"/>
</dbReference>
<dbReference type="PANTHER" id="PTHR45897:SF4">
    <property type="entry name" value="HIGH-AFFINITY CHOLINE TRANSPORTER 1"/>
    <property type="match status" value="1"/>
</dbReference>
<organism evidence="8 9">
    <name type="scientific">Tegillarca granosa</name>
    <name type="common">Malaysian cockle</name>
    <name type="synonym">Anadara granosa</name>
    <dbReference type="NCBI Taxonomy" id="220873"/>
    <lineage>
        <taxon>Eukaryota</taxon>
        <taxon>Metazoa</taxon>
        <taxon>Spiralia</taxon>
        <taxon>Lophotrochozoa</taxon>
        <taxon>Mollusca</taxon>
        <taxon>Bivalvia</taxon>
        <taxon>Autobranchia</taxon>
        <taxon>Pteriomorphia</taxon>
        <taxon>Arcoida</taxon>
        <taxon>Arcoidea</taxon>
        <taxon>Arcidae</taxon>
        <taxon>Tegillarca</taxon>
    </lineage>
</organism>
<protein>
    <submittedName>
        <fullName evidence="8">Uncharacterized protein</fullName>
    </submittedName>
</protein>
<evidence type="ECO:0000256" key="2">
    <source>
        <dbReference type="ARBA" id="ARBA00022847"/>
    </source>
</evidence>
<evidence type="ECO:0000256" key="1">
    <source>
        <dbReference type="ARBA" id="ARBA00022448"/>
    </source>
</evidence>
<keyword evidence="6" id="KW-0739">Sodium transport</keyword>
<keyword evidence="7" id="KW-0812">Transmembrane</keyword>
<accession>A0ABQ9F490</accession>
<dbReference type="EMBL" id="JARBDR010000440">
    <property type="protein sequence ID" value="KAJ8312183.1"/>
    <property type="molecule type" value="Genomic_DNA"/>
</dbReference>
<evidence type="ECO:0000256" key="3">
    <source>
        <dbReference type="ARBA" id="ARBA00023053"/>
    </source>
</evidence>
<keyword evidence="9" id="KW-1185">Reference proteome</keyword>
<evidence type="ECO:0000256" key="7">
    <source>
        <dbReference type="SAM" id="Phobius"/>
    </source>
</evidence>
<comment type="caution">
    <text evidence="8">The sequence shown here is derived from an EMBL/GenBank/DDBJ whole genome shotgun (WGS) entry which is preliminary data.</text>
</comment>
<evidence type="ECO:0000313" key="8">
    <source>
        <dbReference type="EMBL" id="KAJ8312183.1"/>
    </source>
</evidence>
<keyword evidence="2" id="KW-0769">Symport</keyword>
<dbReference type="PROSITE" id="PS50283">
    <property type="entry name" value="NA_SOLUT_SYMP_3"/>
    <property type="match status" value="1"/>
</dbReference>
<evidence type="ECO:0000256" key="4">
    <source>
        <dbReference type="ARBA" id="ARBA00023065"/>
    </source>
</evidence>
<gene>
    <name evidence="8" type="ORF">KUTeg_009556</name>
</gene>
<reference evidence="8 9" key="1">
    <citation type="submission" date="2022-12" db="EMBL/GenBank/DDBJ databases">
        <title>Chromosome-level genome of Tegillarca granosa.</title>
        <authorList>
            <person name="Kim J."/>
        </authorList>
    </citation>
    <scope>NUCLEOTIDE SEQUENCE [LARGE SCALE GENOMIC DNA]</scope>
    <source>
        <strain evidence="8">Teg-2019</strain>
        <tissue evidence="8">Adductor muscle</tissue>
    </source>
</reference>
<keyword evidence="3" id="KW-0915">Sodium</keyword>
<keyword evidence="7" id="KW-0472">Membrane</keyword>
<name>A0ABQ9F490_TEGGR</name>
<evidence type="ECO:0000256" key="6">
    <source>
        <dbReference type="ARBA" id="ARBA00023201"/>
    </source>
</evidence>
<evidence type="ECO:0000313" key="9">
    <source>
        <dbReference type="Proteomes" id="UP001217089"/>
    </source>
</evidence>
<dbReference type="InterPro" id="IPR052244">
    <property type="entry name" value="Choline_transporter"/>
</dbReference>
<dbReference type="PANTHER" id="PTHR45897">
    <property type="entry name" value="HIGH-AFFINITY CHOLINE TRANSPORTER 1"/>
    <property type="match status" value="1"/>
</dbReference>
<sequence length="106" mass="11242">MTINIPGLVVLFVFYAAIFVAGVFISYRKKRTQAGKSSLESSVVAGREISGVVGIFTMTATTVGGGYINGTAESIATAGMYVRSKFNEASLTTGKTVVGFWKMLFP</sequence>
<evidence type="ECO:0000256" key="5">
    <source>
        <dbReference type="ARBA" id="ARBA00023180"/>
    </source>
</evidence>
<proteinExistence type="predicted"/>
<feature type="transmembrane region" description="Helical" evidence="7">
    <location>
        <begin position="6"/>
        <end position="27"/>
    </location>
</feature>
<keyword evidence="4" id="KW-0406">Ion transport</keyword>
<dbReference type="InterPro" id="IPR001734">
    <property type="entry name" value="Na/solute_symporter"/>
</dbReference>
<keyword evidence="7" id="KW-1133">Transmembrane helix</keyword>
<keyword evidence="1" id="KW-0813">Transport</keyword>